<dbReference type="AlphaFoldDB" id="A0A3P9DML2"/>
<dbReference type="Gene3D" id="2.60.120.740">
    <property type="match status" value="1"/>
</dbReference>
<dbReference type="PROSITE" id="PS50228">
    <property type="entry name" value="SUEL_LECTIN"/>
    <property type="match status" value="1"/>
</dbReference>
<evidence type="ECO:0000256" key="1">
    <source>
        <dbReference type="ARBA" id="ARBA00022734"/>
    </source>
</evidence>
<protein>
    <recommendedName>
        <fullName evidence="3">SUEL-type lectin domain-containing protein</fullName>
    </recommendedName>
</protein>
<feature type="domain" description="SUEL-type lectin" evidence="3">
    <location>
        <begin position="22"/>
        <end position="109"/>
    </location>
</feature>
<reference evidence="4" key="3">
    <citation type="submission" date="2025-09" db="UniProtKB">
        <authorList>
            <consortium name="Ensembl"/>
        </authorList>
    </citation>
    <scope>IDENTIFICATION</scope>
</reference>
<evidence type="ECO:0000259" key="3">
    <source>
        <dbReference type="PROSITE" id="PS50228"/>
    </source>
</evidence>
<dbReference type="InterPro" id="IPR000922">
    <property type="entry name" value="Lectin_gal-bd_dom"/>
</dbReference>
<proteinExistence type="predicted"/>
<dbReference type="PANTHER" id="PTHR46780">
    <property type="entry name" value="PROTEIN EVA-1"/>
    <property type="match status" value="1"/>
</dbReference>
<dbReference type="Proteomes" id="UP000265160">
    <property type="component" value="LG20"/>
</dbReference>
<dbReference type="GeneTree" id="ENSGT00990000204824"/>
<dbReference type="Pfam" id="PF02140">
    <property type="entry name" value="SUEL_Lectin"/>
    <property type="match status" value="1"/>
</dbReference>
<dbReference type="GO" id="GO:0030246">
    <property type="term" value="F:carbohydrate binding"/>
    <property type="evidence" value="ECO:0007669"/>
    <property type="project" value="UniProtKB-KW"/>
</dbReference>
<dbReference type="InterPro" id="IPR043159">
    <property type="entry name" value="Lectin_gal-bd_sf"/>
</dbReference>
<keyword evidence="1" id="KW-0430">Lectin</keyword>
<name>A0A3P9DML2_9CICH</name>
<evidence type="ECO:0000256" key="2">
    <source>
        <dbReference type="ARBA" id="ARBA00022737"/>
    </source>
</evidence>
<keyword evidence="5" id="KW-1185">Reference proteome</keyword>
<accession>A0A3P9DML2</accession>
<dbReference type="STRING" id="106582.ENSMZEP00005036030"/>
<reference evidence="4" key="2">
    <citation type="submission" date="2025-08" db="UniProtKB">
        <authorList>
            <consortium name="Ensembl"/>
        </authorList>
    </citation>
    <scope>IDENTIFICATION</scope>
</reference>
<evidence type="ECO:0000313" key="4">
    <source>
        <dbReference type="Ensembl" id="ENSMZEP00005036030.1"/>
    </source>
</evidence>
<evidence type="ECO:0000313" key="5">
    <source>
        <dbReference type="Proteomes" id="UP000265160"/>
    </source>
</evidence>
<reference evidence="4 5" key="1">
    <citation type="journal article" date="2014" name="Nature">
        <title>The genomic substrate for adaptive radiation in African cichlid fish.</title>
        <authorList>
            <person name="Brawand D."/>
            <person name="Wagner C.E."/>
            <person name="Li Y.I."/>
            <person name="Malinsky M."/>
            <person name="Keller I."/>
            <person name="Fan S."/>
            <person name="Simakov O."/>
            <person name="Ng A.Y."/>
            <person name="Lim Z.W."/>
            <person name="Bezault E."/>
            <person name="Turner-Maier J."/>
            <person name="Johnson J."/>
            <person name="Alcazar R."/>
            <person name="Noh H.J."/>
            <person name="Russell P."/>
            <person name="Aken B."/>
            <person name="Alfoldi J."/>
            <person name="Amemiya C."/>
            <person name="Azzouzi N."/>
            <person name="Baroiller J.F."/>
            <person name="Barloy-Hubler F."/>
            <person name="Berlin A."/>
            <person name="Bloomquist R."/>
            <person name="Carleton K.L."/>
            <person name="Conte M.A."/>
            <person name="D'Cotta H."/>
            <person name="Eshel O."/>
            <person name="Gaffney L."/>
            <person name="Galibert F."/>
            <person name="Gante H.F."/>
            <person name="Gnerre S."/>
            <person name="Greuter L."/>
            <person name="Guyon R."/>
            <person name="Haddad N.S."/>
            <person name="Haerty W."/>
            <person name="Harris R.M."/>
            <person name="Hofmann H.A."/>
            <person name="Hourlier T."/>
            <person name="Hulata G."/>
            <person name="Jaffe D.B."/>
            <person name="Lara M."/>
            <person name="Lee A.P."/>
            <person name="MacCallum I."/>
            <person name="Mwaiko S."/>
            <person name="Nikaido M."/>
            <person name="Nishihara H."/>
            <person name="Ozouf-Costaz C."/>
            <person name="Penman D.J."/>
            <person name="Przybylski D."/>
            <person name="Rakotomanga M."/>
            <person name="Renn S.C.P."/>
            <person name="Ribeiro F.J."/>
            <person name="Ron M."/>
            <person name="Salzburger W."/>
            <person name="Sanchez-Pulido L."/>
            <person name="Santos M.E."/>
            <person name="Searle S."/>
            <person name="Sharpe T."/>
            <person name="Swofford R."/>
            <person name="Tan F.J."/>
            <person name="Williams L."/>
            <person name="Young S."/>
            <person name="Yin S."/>
            <person name="Okada N."/>
            <person name="Kocher T.D."/>
            <person name="Miska E.A."/>
            <person name="Lander E.S."/>
            <person name="Venkatesh B."/>
            <person name="Fernald R.D."/>
            <person name="Meyer A."/>
            <person name="Ponting C.P."/>
            <person name="Streelman J.T."/>
            <person name="Lindblad-Toh K."/>
            <person name="Seehausen O."/>
            <person name="Di Palma F."/>
        </authorList>
    </citation>
    <scope>NUCLEOTIDE SEQUENCE</scope>
</reference>
<sequence>VLQKNVLCLSMGSVSVSGRNVTCEASQANLQCGQVIVVSWANYGRRDTTTCPGKYTIENLYNVNCSWSGSTNYVTTRCNGTNNCTVDANISEDPCYGIYKYLEVFYTCKGK</sequence>
<organism evidence="4 5">
    <name type="scientific">Maylandia zebra</name>
    <name type="common">zebra mbuna</name>
    <dbReference type="NCBI Taxonomy" id="106582"/>
    <lineage>
        <taxon>Eukaryota</taxon>
        <taxon>Metazoa</taxon>
        <taxon>Chordata</taxon>
        <taxon>Craniata</taxon>
        <taxon>Vertebrata</taxon>
        <taxon>Euteleostomi</taxon>
        <taxon>Actinopterygii</taxon>
        <taxon>Neopterygii</taxon>
        <taxon>Teleostei</taxon>
        <taxon>Neoteleostei</taxon>
        <taxon>Acanthomorphata</taxon>
        <taxon>Ovalentaria</taxon>
        <taxon>Cichlomorphae</taxon>
        <taxon>Cichliformes</taxon>
        <taxon>Cichlidae</taxon>
        <taxon>African cichlids</taxon>
        <taxon>Pseudocrenilabrinae</taxon>
        <taxon>Haplochromini</taxon>
        <taxon>Maylandia</taxon>
        <taxon>Maylandia zebra complex</taxon>
    </lineage>
</organism>
<keyword evidence="2" id="KW-0677">Repeat</keyword>
<dbReference type="Ensembl" id="ENSMZET00005037300.1">
    <property type="protein sequence ID" value="ENSMZEP00005036030.1"/>
    <property type="gene ID" value="ENSMZEG00005026883.1"/>
</dbReference>